<dbReference type="RefSeq" id="WP_006103984.1">
    <property type="nucleotide sequence ID" value="NZ_DS989861.1"/>
</dbReference>
<organism evidence="2 3">
    <name type="scientific">Coleofasciculus chthonoplastes PCC 7420</name>
    <dbReference type="NCBI Taxonomy" id="118168"/>
    <lineage>
        <taxon>Bacteria</taxon>
        <taxon>Bacillati</taxon>
        <taxon>Cyanobacteriota</taxon>
        <taxon>Cyanophyceae</taxon>
        <taxon>Coleofasciculales</taxon>
        <taxon>Coleofasciculaceae</taxon>
        <taxon>Coleofasciculus</taxon>
    </lineage>
</organism>
<proteinExistence type="predicted"/>
<accession>B4VZ44</accession>
<name>B4VZ44_9CYAN</name>
<dbReference type="Proteomes" id="UP000003835">
    <property type="component" value="Unassembled WGS sequence"/>
</dbReference>
<dbReference type="InterPro" id="IPR036629">
    <property type="entry name" value="YjbJ_sf"/>
</dbReference>
<keyword evidence="3" id="KW-1185">Reference proteome</keyword>
<dbReference type="AlphaFoldDB" id="B4VZ44"/>
<evidence type="ECO:0000256" key="1">
    <source>
        <dbReference type="SAM" id="MobiDB-lite"/>
    </source>
</evidence>
<evidence type="ECO:0000313" key="2">
    <source>
        <dbReference type="EMBL" id="EDX72844.1"/>
    </source>
</evidence>
<dbReference type="EMBL" id="DS989861">
    <property type="protein sequence ID" value="EDX72844.1"/>
    <property type="molecule type" value="Genomic_DNA"/>
</dbReference>
<gene>
    <name evidence="2" type="ORF">MC7420_3290</name>
</gene>
<sequence length="143" mass="15262">MFRIINQVSGNSQQYRAKKVLSVLLSMALVALTWTGTLFNPMPTAQALTVKTTQFIIADSNPVDKVFGSGTSDQIQGKAKEDIGTVERNMGKAKADIQGAAKQVQGQAQQDTGMVKNRAEDAGSELEDAAENLGDAIKSLFGE</sequence>
<dbReference type="SUPFAM" id="SSF69047">
    <property type="entry name" value="Hypothetical protein YjbJ"/>
    <property type="match status" value="1"/>
</dbReference>
<dbReference type="STRING" id="118168.MC7420_3290"/>
<dbReference type="eggNOG" id="COG3237">
    <property type="taxonomic scope" value="Bacteria"/>
</dbReference>
<dbReference type="OrthoDB" id="582497at2"/>
<evidence type="ECO:0008006" key="4">
    <source>
        <dbReference type="Google" id="ProtNLM"/>
    </source>
</evidence>
<feature type="region of interest" description="Disordered" evidence="1">
    <location>
        <begin position="105"/>
        <end position="127"/>
    </location>
</feature>
<dbReference type="HOGENOM" id="CLU_151317_0_0_3"/>
<reference evidence="2 3" key="1">
    <citation type="submission" date="2008-07" db="EMBL/GenBank/DDBJ databases">
        <authorList>
            <person name="Tandeau de Marsac N."/>
            <person name="Ferriera S."/>
            <person name="Johnson J."/>
            <person name="Kravitz S."/>
            <person name="Beeson K."/>
            <person name="Sutton G."/>
            <person name="Rogers Y.-H."/>
            <person name="Friedman R."/>
            <person name="Frazier M."/>
            <person name="Venter J.C."/>
        </authorList>
    </citation>
    <scope>NUCLEOTIDE SEQUENCE [LARGE SCALE GENOMIC DNA]</scope>
    <source>
        <strain evidence="2 3">PCC 7420</strain>
    </source>
</reference>
<evidence type="ECO:0000313" key="3">
    <source>
        <dbReference type="Proteomes" id="UP000003835"/>
    </source>
</evidence>
<protein>
    <recommendedName>
        <fullName evidence="4">CsbD-like superfamily</fullName>
    </recommendedName>
</protein>